<keyword evidence="1" id="KW-0677">Repeat</keyword>
<dbReference type="PANTHER" id="PTHR44170">
    <property type="entry name" value="PROTEIN SIDEKICK"/>
    <property type="match status" value="1"/>
</dbReference>
<dbReference type="PANTHER" id="PTHR44170:SF6">
    <property type="entry name" value="CONTACTIN"/>
    <property type="match status" value="1"/>
</dbReference>
<evidence type="ECO:0000256" key="1">
    <source>
        <dbReference type="ARBA" id="ARBA00022737"/>
    </source>
</evidence>
<dbReference type="OrthoDB" id="6244967at2759"/>
<accession>A0A183TF36</accession>
<dbReference type="InterPro" id="IPR003961">
    <property type="entry name" value="FN3_dom"/>
</dbReference>
<dbReference type="InterPro" id="IPR036179">
    <property type="entry name" value="Ig-like_dom_sf"/>
</dbReference>
<dbReference type="Proteomes" id="UP000275846">
    <property type="component" value="Unassembled WGS sequence"/>
</dbReference>
<dbReference type="WBParaSite" id="SSLN_0001564801-mRNA-1">
    <property type="protein sequence ID" value="SSLN_0001564801-mRNA-1"/>
    <property type="gene ID" value="SSLN_0001564801"/>
</dbReference>
<feature type="domain" description="Ig-like" evidence="3">
    <location>
        <begin position="39"/>
        <end position="114"/>
    </location>
</feature>
<sequence length="458" mass="50884">TLVFSHLTVRDTAVFQCNISNRNGFAFANAYLNVWDSPPAIIDGPPEQTVCVEKQALRLYCRTVGAPKAVVLWSRDDNLQLGSNQNTSDRKFSRFIIEADGTLFISATVVNIFCLGPPEPPSAIKLDCKYDAATQSALLIWEPGSDNNAPITDISLEYIYGSYRPLYIKHRETPGVSASKVIEDLQSALLSDDWQLMKHILVNFEPTFSTVSAGQALVNLTAHMMIMTLYADVAYQFRLRLINAAGSSGPSSVVPGFDNEMGSTCIFPPQPPLTQPEDVLIYGNKPNNLVVSWEIIPPLRHSGPGLQYHVTLRCLDCDYELPTYAKTDNVSLNWKETKVIFSADTTSQQAAVHKFYPIEIFKKYEVQITTSNLVGFSKSPPATLTGWSAEAKPMITPTNLRIANIEAASVDVLWDWPSTDDIAKKINGFFVGFRISWCPGDKPLIICERYKVIQVPYL</sequence>
<dbReference type="InterPro" id="IPR007110">
    <property type="entry name" value="Ig-like_dom"/>
</dbReference>
<dbReference type="GO" id="GO:0098609">
    <property type="term" value="P:cell-cell adhesion"/>
    <property type="evidence" value="ECO:0007669"/>
    <property type="project" value="TreeGrafter"/>
</dbReference>
<dbReference type="SUPFAM" id="SSF49265">
    <property type="entry name" value="Fibronectin type III"/>
    <property type="match status" value="2"/>
</dbReference>
<dbReference type="PROSITE" id="PS50835">
    <property type="entry name" value="IG_LIKE"/>
    <property type="match status" value="1"/>
</dbReference>
<evidence type="ECO:0000313" key="6">
    <source>
        <dbReference type="WBParaSite" id="SSLN_0001564801-mRNA-1"/>
    </source>
</evidence>
<reference evidence="4 5" key="2">
    <citation type="submission" date="2018-11" db="EMBL/GenBank/DDBJ databases">
        <authorList>
            <consortium name="Pathogen Informatics"/>
        </authorList>
    </citation>
    <scope>NUCLEOTIDE SEQUENCE [LARGE SCALE GENOMIC DNA]</scope>
    <source>
        <strain evidence="4 5">NST_G2</strain>
    </source>
</reference>
<dbReference type="EMBL" id="UYSU01039578">
    <property type="protein sequence ID" value="VDM01470.1"/>
    <property type="molecule type" value="Genomic_DNA"/>
</dbReference>
<organism evidence="6">
    <name type="scientific">Schistocephalus solidus</name>
    <name type="common">Tapeworm</name>
    <dbReference type="NCBI Taxonomy" id="70667"/>
    <lineage>
        <taxon>Eukaryota</taxon>
        <taxon>Metazoa</taxon>
        <taxon>Spiralia</taxon>
        <taxon>Lophotrochozoa</taxon>
        <taxon>Platyhelminthes</taxon>
        <taxon>Cestoda</taxon>
        <taxon>Eucestoda</taxon>
        <taxon>Diphyllobothriidea</taxon>
        <taxon>Diphyllobothriidae</taxon>
        <taxon>Schistocephalus</taxon>
    </lineage>
</organism>
<dbReference type="SUPFAM" id="SSF48726">
    <property type="entry name" value="Immunoglobulin"/>
    <property type="match status" value="2"/>
</dbReference>
<dbReference type="CDD" id="cd00063">
    <property type="entry name" value="FN3"/>
    <property type="match status" value="1"/>
</dbReference>
<evidence type="ECO:0000313" key="5">
    <source>
        <dbReference type="Proteomes" id="UP000275846"/>
    </source>
</evidence>
<dbReference type="AlphaFoldDB" id="A0A183TF36"/>
<gene>
    <name evidence="4" type="ORF">SSLN_LOCUS15084</name>
</gene>
<keyword evidence="5" id="KW-1185">Reference proteome</keyword>
<dbReference type="InterPro" id="IPR013783">
    <property type="entry name" value="Ig-like_fold"/>
</dbReference>
<keyword evidence="2" id="KW-1015">Disulfide bond</keyword>
<proteinExistence type="predicted"/>
<reference evidence="6" key="1">
    <citation type="submission" date="2016-06" db="UniProtKB">
        <authorList>
            <consortium name="WormBaseParasite"/>
        </authorList>
    </citation>
    <scope>IDENTIFICATION</scope>
</reference>
<name>A0A183TF36_SCHSO</name>
<dbReference type="SMART" id="SM00060">
    <property type="entry name" value="FN3"/>
    <property type="match status" value="2"/>
</dbReference>
<evidence type="ECO:0000256" key="2">
    <source>
        <dbReference type="ARBA" id="ARBA00023157"/>
    </source>
</evidence>
<dbReference type="InterPro" id="IPR036116">
    <property type="entry name" value="FN3_sf"/>
</dbReference>
<dbReference type="STRING" id="70667.A0A183TF36"/>
<evidence type="ECO:0000259" key="3">
    <source>
        <dbReference type="PROSITE" id="PS50835"/>
    </source>
</evidence>
<evidence type="ECO:0000313" key="4">
    <source>
        <dbReference type="EMBL" id="VDM01470.1"/>
    </source>
</evidence>
<dbReference type="GO" id="GO:0016020">
    <property type="term" value="C:membrane"/>
    <property type="evidence" value="ECO:0007669"/>
    <property type="project" value="UniProtKB-SubCell"/>
</dbReference>
<dbReference type="Gene3D" id="2.60.40.10">
    <property type="entry name" value="Immunoglobulins"/>
    <property type="match status" value="4"/>
</dbReference>
<protein>
    <submittedName>
        <fullName evidence="6">Ig-like domain-containing protein</fullName>
    </submittedName>
</protein>